<sequence>MCLASGGENRGTAPENDNPQTTAHRTSSQEGLPTSTVPLTGPCTAILTRRGLRLVAYLGTDQTDERHKTLEQQLDDLFQRFWHKLKHKADHHKQISVPNHRVLRSNIGVEIPMDTGSIAVVSCQRNIADVKPKCRIGMPMPYPSGYFLNNVWHSNFCNLSSYEPLSQINECLAGKLIYLMGDSTLRQWIEYFQKHMKSLKFFNLPGHGLHKRYLALDIDRNIYIQWKKHGHPFVSSVGYTVKDCAYIAREIDELPGSPNTIVVITLGQHFRGFPVHLFIRRLLNVRRAIERIFLRSPETKVFLKVENSRDMNTDVERISDFHGYIQYLILKDIFKRHNVGVIDAWEMTIAFASYNLHPPETVIRNQINTFLSYLC</sequence>
<proteinExistence type="predicted"/>
<dbReference type="EMBL" id="OW240912">
    <property type="protein sequence ID" value="CAH2219269.1"/>
    <property type="molecule type" value="Genomic_DNA"/>
</dbReference>
<feature type="compositionally biased region" description="Polar residues" evidence="1">
    <location>
        <begin position="15"/>
        <end position="38"/>
    </location>
</feature>
<gene>
    <name evidence="3" type="ORF">PECUL_23A016388</name>
</gene>
<dbReference type="AlphaFoldDB" id="A0AAD1QX51"/>
<dbReference type="PANTHER" id="PTHR16165">
    <property type="entry name" value="NXPE FAMILY MEMBER"/>
    <property type="match status" value="1"/>
</dbReference>
<organism evidence="3 4">
    <name type="scientific">Pelobates cultripes</name>
    <name type="common">Western spadefoot toad</name>
    <dbReference type="NCBI Taxonomy" id="61616"/>
    <lineage>
        <taxon>Eukaryota</taxon>
        <taxon>Metazoa</taxon>
        <taxon>Chordata</taxon>
        <taxon>Craniata</taxon>
        <taxon>Vertebrata</taxon>
        <taxon>Euteleostomi</taxon>
        <taxon>Amphibia</taxon>
        <taxon>Batrachia</taxon>
        <taxon>Anura</taxon>
        <taxon>Pelobatoidea</taxon>
        <taxon>Pelobatidae</taxon>
        <taxon>Pelobates</taxon>
    </lineage>
</organism>
<evidence type="ECO:0000313" key="4">
    <source>
        <dbReference type="Proteomes" id="UP001295444"/>
    </source>
</evidence>
<keyword evidence="4" id="KW-1185">Reference proteome</keyword>
<evidence type="ECO:0000313" key="3">
    <source>
        <dbReference type="EMBL" id="CAH2219269.1"/>
    </source>
</evidence>
<name>A0AAD1QX51_PELCU</name>
<feature type="region of interest" description="Disordered" evidence="1">
    <location>
        <begin position="1"/>
        <end position="40"/>
    </location>
</feature>
<evidence type="ECO:0000256" key="1">
    <source>
        <dbReference type="SAM" id="MobiDB-lite"/>
    </source>
</evidence>
<evidence type="ECO:0000259" key="2">
    <source>
        <dbReference type="Pfam" id="PF24536"/>
    </source>
</evidence>
<dbReference type="InterPro" id="IPR057106">
    <property type="entry name" value="NXPE4_C"/>
</dbReference>
<protein>
    <submittedName>
        <fullName evidence="3">NXPE family member 1-like</fullName>
    </submittedName>
</protein>
<reference evidence="3" key="1">
    <citation type="submission" date="2022-03" db="EMBL/GenBank/DDBJ databases">
        <authorList>
            <person name="Alioto T."/>
            <person name="Alioto T."/>
            <person name="Gomez Garrido J."/>
        </authorList>
    </citation>
    <scope>NUCLEOTIDE SEQUENCE</scope>
</reference>
<feature type="domain" description="NXPE C-terminal" evidence="2">
    <location>
        <begin position="152"/>
        <end position="375"/>
    </location>
</feature>
<accession>A0AAD1QX51</accession>
<dbReference type="Proteomes" id="UP001295444">
    <property type="component" value="Chromosome 01"/>
</dbReference>
<dbReference type="PANTHER" id="PTHR16165:SF3">
    <property type="entry name" value="NXPE FAMILY MEMBER 1"/>
    <property type="match status" value="1"/>
</dbReference>
<dbReference type="Pfam" id="PF24536">
    <property type="entry name" value="NXPE4_C"/>
    <property type="match status" value="1"/>
</dbReference>